<dbReference type="Proteomes" id="UP000253420">
    <property type="component" value="Unassembled WGS sequence"/>
</dbReference>
<dbReference type="InterPro" id="IPR003593">
    <property type="entry name" value="AAA+_ATPase"/>
</dbReference>
<keyword evidence="6" id="KW-0547">Nucleotide-binding</keyword>
<evidence type="ECO:0000256" key="7">
    <source>
        <dbReference type="ARBA" id="ARBA00022840"/>
    </source>
</evidence>
<organism evidence="11 12">
    <name type="scientific">Phyllobacterium salinisoli</name>
    <dbReference type="NCBI Taxonomy" id="1899321"/>
    <lineage>
        <taxon>Bacteria</taxon>
        <taxon>Pseudomonadati</taxon>
        <taxon>Pseudomonadota</taxon>
        <taxon>Alphaproteobacteria</taxon>
        <taxon>Hyphomicrobiales</taxon>
        <taxon>Phyllobacteriaceae</taxon>
        <taxon>Phyllobacterium</taxon>
    </lineage>
</organism>
<dbReference type="CDD" id="cd03215">
    <property type="entry name" value="ABC_Carb_Monos_II"/>
    <property type="match status" value="1"/>
</dbReference>
<evidence type="ECO:0000259" key="10">
    <source>
        <dbReference type="PROSITE" id="PS50893"/>
    </source>
</evidence>
<gene>
    <name evidence="11" type="ORF">DUT91_06825</name>
</gene>
<evidence type="ECO:0000256" key="9">
    <source>
        <dbReference type="ARBA" id="ARBA00023136"/>
    </source>
</evidence>
<accession>A0A368K7D9</accession>
<evidence type="ECO:0000256" key="6">
    <source>
        <dbReference type="ARBA" id="ARBA00022741"/>
    </source>
</evidence>
<comment type="similarity">
    <text evidence="1">Belongs to the ABC transporter superfamily.</text>
</comment>
<evidence type="ECO:0000313" key="11">
    <source>
        <dbReference type="EMBL" id="RCS25131.1"/>
    </source>
</evidence>
<keyword evidence="9" id="KW-0472">Membrane</keyword>
<feature type="domain" description="ABC transporter" evidence="10">
    <location>
        <begin position="19"/>
        <end position="254"/>
    </location>
</feature>
<dbReference type="OrthoDB" id="9805029at2"/>
<evidence type="ECO:0000256" key="1">
    <source>
        <dbReference type="ARBA" id="ARBA00005417"/>
    </source>
</evidence>
<dbReference type="PANTHER" id="PTHR43790:SF3">
    <property type="entry name" value="D-ALLOSE IMPORT ATP-BINDING PROTEIN ALSA-RELATED"/>
    <property type="match status" value="1"/>
</dbReference>
<dbReference type="InterPro" id="IPR003439">
    <property type="entry name" value="ABC_transporter-like_ATP-bd"/>
</dbReference>
<sequence length="519" mass="55824">MSEILTPSPTDPPPAETLLEATSISKSFGPVEVLRDIGLRLVPGEVHAIIGENGAGKSTLMKILSGHLAPSKGTLKVNGEKTAFTGPVDAEERGIVLVHQEILLAPDLTVAQNIYLGRELRRGIVLDERTMAEGAHRAVLDLGADIDPKTVVNRLSIAQRQLVQIARALLVPHRIVIFDEPTASLTPVETKALLKVIGAIKAKNAAILYISHRLPEVKTIADRVTVLRDGKLVGTYDAANLEPVDMARLMVGRDVSKLYPERAEAKTGETVLEVENMTVPGFTRNASFSLKRGEILGFAGLVGAGRTELLEGIIGLRPANGSVRLNGNAVQFKNSKQSMEAGIVYLSEDRKGKGLLLGQSLKINLTLAGLDKFVRGMLIDRRREDQALDQAIRDFDIRTRNRDLLAGQLSGGNQQKLLLAKMMLLGPKVVVIDEPTRGIDIGTKEQIYKFITGLAAEGKSVIVISSEMPELIGICDRIIVMRNGEIAGEVAGEHMTEAEIVVLATGATMKEAALVAEGA</sequence>
<proteinExistence type="inferred from homology"/>
<dbReference type="PROSITE" id="PS00211">
    <property type="entry name" value="ABC_TRANSPORTER_1"/>
    <property type="match status" value="1"/>
</dbReference>
<keyword evidence="8" id="KW-1278">Translocase</keyword>
<dbReference type="Gene3D" id="3.40.50.300">
    <property type="entry name" value="P-loop containing nucleotide triphosphate hydrolases"/>
    <property type="match status" value="2"/>
</dbReference>
<feature type="domain" description="ABC transporter" evidence="10">
    <location>
        <begin position="265"/>
        <end position="508"/>
    </location>
</feature>
<evidence type="ECO:0000256" key="5">
    <source>
        <dbReference type="ARBA" id="ARBA00022737"/>
    </source>
</evidence>
<keyword evidence="12" id="KW-1185">Reference proteome</keyword>
<dbReference type="GO" id="GO:0005524">
    <property type="term" value="F:ATP binding"/>
    <property type="evidence" value="ECO:0007669"/>
    <property type="project" value="UniProtKB-KW"/>
</dbReference>
<evidence type="ECO:0000256" key="2">
    <source>
        <dbReference type="ARBA" id="ARBA00022448"/>
    </source>
</evidence>
<keyword evidence="2" id="KW-0813">Transport</keyword>
<comment type="caution">
    <text evidence="11">The sequence shown here is derived from an EMBL/GenBank/DDBJ whole genome shotgun (WGS) entry which is preliminary data.</text>
</comment>
<protein>
    <submittedName>
        <fullName evidence="11">Sugar ABC transporter ATP-binding protein</fullName>
    </submittedName>
</protein>
<keyword evidence="4" id="KW-0762">Sugar transport</keyword>
<dbReference type="RefSeq" id="WP_114439575.1">
    <property type="nucleotide sequence ID" value="NZ_QOZG01000002.1"/>
</dbReference>
<dbReference type="AlphaFoldDB" id="A0A368K7D9"/>
<evidence type="ECO:0000256" key="4">
    <source>
        <dbReference type="ARBA" id="ARBA00022597"/>
    </source>
</evidence>
<reference evidence="11 12" key="1">
    <citation type="submission" date="2018-07" db="EMBL/GenBank/DDBJ databases">
        <title>The draft genome of Phyllobacterium salinisoli.</title>
        <authorList>
            <person name="Liu L."/>
            <person name="Li L."/>
            <person name="Zhang X."/>
            <person name="Liang L."/>
        </authorList>
    </citation>
    <scope>NUCLEOTIDE SEQUENCE [LARGE SCALE GENOMIC DNA]</scope>
    <source>
        <strain evidence="11 12">LLAN61</strain>
    </source>
</reference>
<dbReference type="InterPro" id="IPR027417">
    <property type="entry name" value="P-loop_NTPase"/>
</dbReference>
<dbReference type="EMBL" id="QOZG01000002">
    <property type="protein sequence ID" value="RCS25131.1"/>
    <property type="molecule type" value="Genomic_DNA"/>
</dbReference>
<dbReference type="SMART" id="SM00382">
    <property type="entry name" value="AAA"/>
    <property type="match status" value="2"/>
</dbReference>
<dbReference type="GO" id="GO:0016887">
    <property type="term" value="F:ATP hydrolysis activity"/>
    <property type="evidence" value="ECO:0007669"/>
    <property type="project" value="InterPro"/>
</dbReference>
<keyword evidence="5" id="KW-0677">Repeat</keyword>
<dbReference type="CDD" id="cd03216">
    <property type="entry name" value="ABC_Carb_Monos_I"/>
    <property type="match status" value="1"/>
</dbReference>
<keyword evidence="3" id="KW-1003">Cell membrane</keyword>
<evidence type="ECO:0000313" key="12">
    <source>
        <dbReference type="Proteomes" id="UP000253420"/>
    </source>
</evidence>
<dbReference type="InterPro" id="IPR017871">
    <property type="entry name" value="ABC_transporter-like_CS"/>
</dbReference>
<evidence type="ECO:0000256" key="8">
    <source>
        <dbReference type="ARBA" id="ARBA00022967"/>
    </source>
</evidence>
<dbReference type="PROSITE" id="PS50893">
    <property type="entry name" value="ABC_TRANSPORTER_2"/>
    <property type="match status" value="2"/>
</dbReference>
<name>A0A368K7D9_9HYPH</name>
<dbReference type="InterPro" id="IPR050107">
    <property type="entry name" value="ABC_carbohydrate_import_ATPase"/>
</dbReference>
<dbReference type="Pfam" id="PF00005">
    <property type="entry name" value="ABC_tran"/>
    <property type="match status" value="2"/>
</dbReference>
<evidence type="ECO:0000256" key="3">
    <source>
        <dbReference type="ARBA" id="ARBA00022475"/>
    </source>
</evidence>
<dbReference type="PANTHER" id="PTHR43790">
    <property type="entry name" value="CARBOHYDRATE TRANSPORT ATP-BINDING PROTEIN MG119-RELATED"/>
    <property type="match status" value="1"/>
</dbReference>
<keyword evidence="7 11" id="KW-0067">ATP-binding</keyword>
<dbReference type="SUPFAM" id="SSF52540">
    <property type="entry name" value="P-loop containing nucleoside triphosphate hydrolases"/>
    <property type="match status" value="2"/>
</dbReference>